<accession>A0A8S9G8E0</accession>
<evidence type="ECO:0000313" key="1">
    <source>
        <dbReference type="EMBL" id="KAF2541931.1"/>
    </source>
</evidence>
<dbReference type="Proteomes" id="UP000712281">
    <property type="component" value="Unassembled WGS sequence"/>
</dbReference>
<proteinExistence type="predicted"/>
<dbReference type="AlphaFoldDB" id="A0A8S9G8E0"/>
<evidence type="ECO:0000313" key="2">
    <source>
        <dbReference type="Proteomes" id="UP000712281"/>
    </source>
</evidence>
<sequence>MDEEKCGFRADKPGALAKGKLFTGSSCWKLLNAKELDENGWCFSRFGNIVWLVDDCEESSPRGNGYACPAAICC</sequence>
<name>A0A8S9G8E0_BRACR</name>
<protein>
    <submittedName>
        <fullName evidence="1">Uncharacterized protein</fullName>
    </submittedName>
</protein>
<comment type="caution">
    <text evidence="1">The sequence shown here is derived from an EMBL/GenBank/DDBJ whole genome shotgun (WGS) entry which is preliminary data.</text>
</comment>
<dbReference type="EMBL" id="QGKW02002005">
    <property type="protein sequence ID" value="KAF2541931.1"/>
    <property type="molecule type" value="Genomic_DNA"/>
</dbReference>
<reference evidence="1" key="1">
    <citation type="submission" date="2019-12" db="EMBL/GenBank/DDBJ databases">
        <title>Genome sequencing and annotation of Brassica cretica.</title>
        <authorList>
            <person name="Studholme D.J."/>
            <person name="Sarris P.F."/>
        </authorList>
    </citation>
    <scope>NUCLEOTIDE SEQUENCE</scope>
    <source>
        <strain evidence="1">PFS-001/15</strain>
        <tissue evidence="1">Leaf</tissue>
    </source>
</reference>
<organism evidence="1 2">
    <name type="scientific">Brassica cretica</name>
    <name type="common">Mustard</name>
    <dbReference type="NCBI Taxonomy" id="69181"/>
    <lineage>
        <taxon>Eukaryota</taxon>
        <taxon>Viridiplantae</taxon>
        <taxon>Streptophyta</taxon>
        <taxon>Embryophyta</taxon>
        <taxon>Tracheophyta</taxon>
        <taxon>Spermatophyta</taxon>
        <taxon>Magnoliopsida</taxon>
        <taxon>eudicotyledons</taxon>
        <taxon>Gunneridae</taxon>
        <taxon>Pentapetalae</taxon>
        <taxon>rosids</taxon>
        <taxon>malvids</taxon>
        <taxon>Brassicales</taxon>
        <taxon>Brassicaceae</taxon>
        <taxon>Brassiceae</taxon>
        <taxon>Brassica</taxon>
    </lineage>
</organism>
<gene>
    <name evidence="1" type="ORF">F2Q68_00032467</name>
</gene>